<proteinExistence type="predicted"/>
<dbReference type="EMBL" id="DS989825">
    <property type="protein sequence ID" value="EFR02419.1"/>
    <property type="molecule type" value="Genomic_DNA"/>
</dbReference>
<gene>
    <name evidence="1" type="ORF">MGYG_09084</name>
</gene>
<sequence>MGSAAIAAPPADNAPVVLAESLEKRGFGCSLGQDCMPPSPKFTSCSLILHSASILAASSAIAVLN</sequence>
<reference evidence="2" key="1">
    <citation type="journal article" date="2012" name="MBio">
        <title>Comparative genome analysis of Trichophyton rubrum and related dermatophytes reveals candidate genes involved in infection.</title>
        <authorList>
            <person name="Martinez D.A."/>
            <person name="Oliver B.G."/>
            <person name="Graeser Y."/>
            <person name="Goldberg J.M."/>
            <person name="Li W."/>
            <person name="Martinez-Rossi N.M."/>
            <person name="Monod M."/>
            <person name="Shelest E."/>
            <person name="Barton R.C."/>
            <person name="Birch E."/>
            <person name="Brakhage A.A."/>
            <person name="Chen Z."/>
            <person name="Gurr S.J."/>
            <person name="Heiman D."/>
            <person name="Heitman J."/>
            <person name="Kosti I."/>
            <person name="Rossi A."/>
            <person name="Saif S."/>
            <person name="Samalova M."/>
            <person name="Saunders C.W."/>
            <person name="Shea T."/>
            <person name="Summerbell R.C."/>
            <person name="Xu J."/>
            <person name="Young S."/>
            <person name="Zeng Q."/>
            <person name="Birren B.W."/>
            <person name="Cuomo C.A."/>
            <person name="White T.C."/>
        </authorList>
    </citation>
    <scope>NUCLEOTIDE SEQUENCE [LARGE SCALE GENOMIC DNA]</scope>
    <source>
        <strain evidence="2">ATCC MYA-4604 / CBS 118893</strain>
    </source>
</reference>
<dbReference type="VEuPathDB" id="FungiDB:MGYG_09084"/>
<evidence type="ECO:0000313" key="2">
    <source>
        <dbReference type="Proteomes" id="UP000002669"/>
    </source>
</evidence>
<dbReference type="Proteomes" id="UP000002669">
    <property type="component" value="Unassembled WGS sequence"/>
</dbReference>
<keyword evidence="2" id="KW-1185">Reference proteome</keyword>
<organism evidence="2">
    <name type="scientific">Arthroderma gypseum (strain ATCC MYA-4604 / CBS 118893)</name>
    <name type="common">Microsporum gypseum</name>
    <dbReference type="NCBI Taxonomy" id="535722"/>
    <lineage>
        <taxon>Eukaryota</taxon>
        <taxon>Fungi</taxon>
        <taxon>Dikarya</taxon>
        <taxon>Ascomycota</taxon>
        <taxon>Pezizomycotina</taxon>
        <taxon>Eurotiomycetes</taxon>
        <taxon>Eurotiomycetidae</taxon>
        <taxon>Onygenales</taxon>
        <taxon>Arthrodermataceae</taxon>
        <taxon>Nannizzia</taxon>
    </lineage>
</organism>
<dbReference type="GeneID" id="10028106"/>
<accession>E4UVU2</accession>
<protein>
    <submittedName>
        <fullName evidence="1">Uncharacterized protein</fullName>
    </submittedName>
</protein>
<dbReference type="AlphaFoldDB" id="E4UVU2"/>
<dbReference type="InParanoid" id="E4UVU2"/>
<dbReference type="RefSeq" id="XP_003172830.1">
    <property type="nucleotide sequence ID" value="XM_003172782.1"/>
</dbReference>
<name>E4UVU2_ARTGP</name>
<evidence type="ECO:0000313" key="1">
    <source>
        <dbReference type="EMBL" id="EFR02419.1"/>
    </source>
</evidence>
<dbReference type="HOGENOM" id="CLU_2849249_0_0_1"/>